<reference evidence="9 10" key="1">
    <citation type="journal article" date="2016" name="Environ. Microbiol.">
        <title>New Methyloceanibacter diversity from North Sea sediments includes methanotroph containing solely the soluble methane monooxygenase.</title>
        <authorList>
            <person name="Vekeman B."/>
            <person name="Kerckhof F.M."/>
            <person name="Cremers G."/>
            <person name="de Vos P."/>
            <person name="Vandamme P."/>
            <person name="Boon N."/>
            <person name="Op den Camp H.J."/>
            <person name="Heylen K."/>
        </authorList>
    </citation>
    <scope>NUCLEOTIDE SEQUENCE [LARGE SCALE GENOMIC DNA]</scope>
    <source>
        <strain evidence="9 10">R-67174</strain>
    </source>
</reference>
<evidence type="ECO:0000256" key="1">
    <source>
        <dbReference type="ARBA" id="ARBA00010876"/>
    </source>
</evidence>
<comment type="similarity">
    <text evidence="1 6">Belongs to the pseudouridine synthase RluA family.</text>
</comment>
<dbReference type="PROSITE" id="PS01129">
    <property type="entry name" value="PSI_RLU"/>
    <property type="match status" value="1"/>
</dbReference>
<dbReference type="OrthoDB" id="9807829at2"/>
<dbReference type="Pfam" id="PF00849">
    <property type="entry name" value="PseudoU_synth_2"/>
    <property type="match status" value="1"/>
</dbReference>
<feature type="domain" description="Pseudouridine synthase RsuA/RluA-like" evidence="8">
    <location>
        <begin position="101"/>
        <end position="255"/>
    </location>
</feature>
<protein>
    <recommendedName>
        <fullName evidence="6">Pseudouridine synthase</fullName>
        <ecNumber evidence="6">5.4.99.-</ecNumber>
    </recommendedName>
</protein>
<evidence type="ECO:0000256" key="3">
    <source>
        <dbReference type="ARBA" id="ARBA00036882"/>
    </source>
</evidence>
<evidence type="ECO:0000259" key="8">
    <source>
        <dbReference type="Pfam" id="PF00849"/>
    </source>
</evidence>
<dbReference type="InterPro" id="IPR006225">
    <property type="entry name" value="PsdUridine_synth_RluC/D"/>
</dbReference>
<name>A0A1E3VZF9_9HYPH</name>
<dbReference type="InterPro" id="IPR006145">
    <property type="entry name" value="PsdUridine_synth_RsuA/RluA"/>
</dbReference>
<dbReference type="GO" id="GO:0000455">
    <property type="term" value="P:enzyme-directed rRNA pseudouridine synthesis"/>
    <property type="evidence" value="ECO:0007669"/>
    <property type="project" value="TreeGrafter"/>
</dbReference>
<dbReference type="NCBIfam" id="TIGR00005">
    <property type="entry name" value="rluA_subfam"/>
    <property type="match status" value="1"/>
</dbReference>
<dbReference type="SUPFAM" id="SSF55174">
    <property type="entry name" value="Alpha-L RNA-binding motif"/>
    <property type="match status" value="1"/>
</dbReference>
<dbReference type="GO" id="GO:0003723">
    <property type="term" value="F:RNA binding"/>
    <property type="evidence" value="ECO:0007669"/>
    <property type="project" value="UniProtKB-KW"/>
</dbReference>
<gene>
    <name evidence="9" type="ORF">AUC68_09595</name>
</gene>
<dbReference type="AlphaFoldDB" id="A0A1E3VZF9"/>
<dbReference type="InterPro" id="IPR050188">
    <property type="entry name" value="RluA_PseudoU_synthase"/>
</dbReference>
<evidence type="ECO:0000313" key="9">
    <source>
        <dbReference type="EMBL" id="ODR98641.1"/>
    </source>
</evidence>
<dbReference type="CDD" id="cd00165">
    <property type="entry name" value="S4"/>
    <property type="match status" value="1"/>
</dbReference>
<proteinExistence type="inferred from homology"/>
<evidence type="ECO:0000256" key="2">
    <source>
        <dbReference type="ARBA" id="ARBA00023235"/>
    </source>
</evidence>
<evidence type="ECO:0000313" key="10">
    <source>
        <dbReference type="Proteomes" id="UP000094501"/>
    </source>
</evidence>
<dbReference type="InterPro" id="IPR020103">
    <property type="entry name" value="PsdUridine_synth_cat_dom_sf"/>
</dbReference>
<dbReference type="STRING" id="1774968.AUC68_09595"/>
<comment type="function">
    <text evidence="6">Responsible for synthesis of pseudouridine from uracil.</text>
</comment>
<dbReference type="SUPFAM" id="SSF55120">
    <property type="entry name" value="Pseudouridine synthase"/>
    <property type="match status" value="1"/>
</dbReference>
<dbReference type="GO" id="GO:0160140">
    <property type="term" value="F:23S rRNA pseudouridine(1911/1915/1917) synthase activity"/>
    <property type="evidence" value="ECO:0007669"/>
    <property type="project" value="UniProtKB-EC"/>
</dbReference>
<comment type="catalytic activity">
    <reaction evidence="3">
        <text>uridine(1911/1915/1917) in 23S rRNA = pseudouridine(1911/1915/1917) in 23S rRNA</text>
        <dbReference type="Rhea" id="RHEA:42524"/>
        <dbReference type="Rhea" id="RHEA-COMP:10097"/>
        <dbReference type="Rhea" id="RHEA-COMP:10098"/>
        <dbReference type="ChEBI" id="CHEBI:65314"/>
        <dbReference type="ChEBI" id="CHEBI:65315"/>
        <dbReference type="EC" id="5.4.99.23"/>
    </reaction>
</comment>
<comment type="catalytic activity">
    <reaction evidence="6">
        <text>a uridine in RNA = a pseudouridine in RNA</text>
        <dbReference type="Rhea" id="RHEA:48348"/>
        <dbReference type="Rhea" id="RHEA-COMP:12068"/>
        <dbReference type="Rhea" id="RHEA-COMP:12069"/>
        <dbReference type="ChEBI" id="CHEBI:65314"/>
        <dbReference type="ChEBI" id="CHEBI:65315"/>
    </reaction>
</comment>
<keyword evidence="10" id="KW-1185">Reference proteome</keyword>
<dbReference type="PROSITE" id="PS50889">
    <property type="entry name" value="S4"/>
    <property type="match status" value="1"/>
</dbReference>
<organism evidence="9 10">
    <name type="scientific">Methyloceanibacter methanicus</name>
    <dbReference type="NCBI Taxonomy" id="1774968"/>
    <lineage>
        <taxon>Bacteria</taxon>
        <taxon>Pseudomonadati</taxon>
        <taxon>Pseudomonadota</taxon>
        <taxon>Alphaproteobacteria</taxon>
        <taxon>Hyphomicrobiales</taxon>
        <taxon>Hyphomicrobiaceae</taxon>
        <taxon>Methyloceanibacter</taxon>
    </lineage>
</organism>
<dbReference type="Gene3D" id="3.10.290.10">
    <property type="entry name" value="RNA-binding S4 domain"/>
    <property type="match status" value="1"/>
</dbReference>
<dbReference type="InterPro" id="IPR036986">
    <property type="entry name" value="S4_RNA-bd_sf"/>
</dbReference>
<dbReference type="InterPro" id="IPR006224">
    <property type="entry name" value="PsdUridine_synth_RluA-like_CS"/>
</dbReference>
<dbReference type="PANTHER" id="PTHR21600:SF44">
    <property type="entry name" value="RIBOSOMAL LARGE SUBUNIT PSEUDOURIDINE SYNTHASE D"/>
    <property type="match status" value="1"/>
</dbReference>
<dbReference type="EC" id="5.4.99.-" evidence="6"/>
<dbReference type="EMBL" id="LPWG01000013">
    <property type="protein sequence ID" value="ODR98641.1"/>
    <property type="molecule type" value="Genomic_DNA"/>
</dbReference>
<dbReference type="Gene3D" id="3.30.2350.10">
    <property type="entry name" value="Pseudouridine synthase"/>
    <property type="match status" value="1"/>
</dbReference>
<sequence>MTQRSPVETRHVAEDEDGMRLDRWFKTHYAQVPHGRLEKLLRTGQVRVDGGRVKASTRLEAGQSVRVPPLPDTAPPAGAAKPLSKADRAFLESITLYEDDDLLILNKPSGLAVQGGTKTTQHIDRLLEGMGDSPRTRPRLVHRLDRDTSGVLVVAKKRSVAAKLGKAFQTRSVRKIYWALVHGVPKPPQGKIDAALVKATTPDGDRVRKARPGEQDKAQSAVTHYAVIDRAAQQVALMSLKPVTGRQHQLRAHMAILGHPILGDEKYPSGIELPEGIERRLHLHARRISFPHPSGEGVVDVTAPLPPHMETAFAAFGFSPKGLDAEHDAEICGTSCG</sequence>
<evidence type="ECO:0000256" key="6">
    <source>
        <dbReference type="RuleBase" id="RU362028"/>
    </source>
</evidence>
<feature type="region of interest" description="Disordered" evidence="7">
    <location>
        <begin position="60"/>
        <end position="81"/>
    </location>
</feature>
<keyword evidence="5" id="KW-0694">RNA-binding</keyword>
<feature type="active site" evidence="4">
    <location>
        <position position="145"/>
    </location>
</feature>
<accession>A0A1E3VZF9</accession>
<keyword evidence="2 6" id="KW-0413">Isomerase</keyword>
<evidence type="ECO:0000256" key="4">
    <source>
        <dbReference type="PIRSR" id="PIRSR606225-1"/>
    </source>
</evidence>
<evidence type="ECO:0000256" key="5">
    <source>
        <dbReference type="PROSITE-ProRule" id="PRU00182"/>
    </source>
</evidence>
<dbReference type="CDD" id="cd02869">
    <property type="entry name" value="PseudoU_synth_RluA_like"/>
    <property type="match status" value="1"/>
</dbReference>
<evidence type="ECO:0000256" key="7">
    <source>
        <dbReference type="SAM" id="MobiDB-lite"/>
    </source>
</evidence>
<comment type="caution">
    <text evidence="9">The sequence shown here is derived from an EMBL/GenBank/DDBJ whole genome shotgun (WGS) entry which is preliminary data.</text>
</comment>
<dbReference type="Proteomes" id="UP000094501">
    <property type="component" value="Unassembled WGS sequence"/>
</dbReference>
<dbReference type="PANTHER" id="PTHR21600">
    <property type="entry name" value="MITOCHONDRIAL RNA PSEUDOURIDINE SYNTHASE"/>
    <property type="match status" value="1"/>
</dbReference>